<dbReference type="Pfam" id="PF03399">
    <property type="entry name" value="SAC3_GANP"/>
    <property type="match status" value="1"/>
</dbReference>
<organism evidence="2 3">
    <name type="scientific">Desmophyllum pertusum</name>
    <dbReference type="NCBI Taxonomy" id="174260"/>
    <lineage>
        <taxon>Eukaryota</taxon>
        <taxon>Metazoa</taxon>
        <taxon>Cnidaria</taxon>
        <taxon>Anthozoa</taxon>
        <taxon>Hexacorallia</taxon>
        <taxon>Scleractinia</taxon>
        <taxon>Caryophylliina</taxon>
        <taxon>Caryophylliidae</taxon>
        <taxon>Desmophyllum</taxon>
    </lineage>
</organism>
<gene>
    <name evidence="2" type="primary">MCM3AP_1</name>
    <name evidence="2" type="ORF">OS493_006471</name>
</gene>
<reference evidence="2" key="1">
    <citation type="submission" date="2023-01" db="EMBL/GenBank/DDBJ databases">
        <title>Genome assembly of the deep-sea coral Lophelia pertusa.</title>
        <authorList>
            <person name="Herrera S."/>
            <person name="Cordes E."/>
        </authorList>
    </citation>
    <scope>NUCLEOTIDE SEQUENCE</scope>
    <source>
        <strain evidence="2">USNM1676648</strain>
        <tissue evidence="2">Polyp</tissue>
    </source>
</reference>
<name>A0A9X0A8F8_9CNID</name>
<evidence type="ECO:0000313" key="2">
    <source>
        <dbReference type="EMBL" id="KAJ7393489.1"/>
    </source>
</evidence>
<dbReference type="InterPro" id="IPR045107">
    <property type="entry name" value="SAC3/GANP/THP3"/>
</dbReference>
<feature type="domain" description="SAC3/GANP/THP3 conserved" evidence="1">
    <location>
        <begin position="3"/>
        <end position="78"/>
    </location>
</feature>
<dbReference type="GO" id="GO:0005813">
    <property type="term" value="C:centrosome"/>
    <property type="evidence" value="ECO:0007669"/>
    <property type="project" value="TreeGrafter"/>
</dbReference>
<dbReference type="GO" id="GO:0005634">
    <property type="term" value="C:nucleus"/>
    <property type="evidence" value="ECO:0007669"/>
    <property type="project" value="TreeGrafter"/>
</dbReference>
<dbReference type="AlphaFoldDB" id="A0A9X0A8F8"/>
<dbReference type="GO" id="GO:0051225">
    <property type="term" value="P:spindle assembly"/>
    <property type="evidence" value="ECO:0007669"/>
    <property type="project" value="TreeGrafter"/>
</dbReference>
<dbReference type="InterPro" id="IPR005062">
    <property type="entry name" value="SAC3/GANP/THP3_conserved"/>
</dbReference>
<protein>
    <submittedName>
        <fullName evidence="2">Germinal-center associated nuclear protein</fullName>
    </submittedName>
</protein>
<evidence type="ECO:0000313" key="3">
    <source>
        <dbReference type="Proteomes" id="UP001163046"/>
    </source>
</evidence>
<dbReference type="PANTHER" id="PTHR12436">
    <property type="entry name" value="80 KDA MCM3-ASSOCIATED PROTEIN"/>
    <property type="match status" value="1"/>
</dbReference>
<dbReference type="Proteomes" id="UP001163046">
    <property type="component" value="Unassembled WGS sequence"/>
</dbReference>
<dbReference type="EMBL" id="MU825398">
    <property type="protein sequence ID" value="KAJ7393489.1"/>
    <property type="molecule type" value="Genomic_DNA"/>
</dbReference>
<evidence type="ECO:0000259" key="1">
    <source>
        <dbReference type="Pfam" id="PF03399"/>
    </source>
</evidence>
<dbReference type="PANTHER" id="PTHR12436:SF38">
    <property type="entry name" value="SAC3 DOMAIN-CONTAINING PROTEIN 1"/>
    <property type="match status" value="1"/>
</dbReference>
<dbReference type="OrthoDB" id="264795at2759"/>
<sequence length="160" mass="18046">MLKNFVRFFRLVKKLPYLACCAVHKHFNQVRGNALATVNAAYFSRNACLPLMFLVEMFNFNDVQEASDFCSNFGLEVSDTSVKLVKGNLNNTQSPRARFSNMVDAKFTLSTSDILSGKCTVTKTLVQKLSWCITFSNVCASSLQQKLRCWCIPFLCTTII</sequence>
<accession>A0A9X0A8F8</accession>
<dbReference type="GO" id="GO:0051298">
    <property type="term" value="P:centrosome duplication"/>
    <property type="evidence" value="ECO:0007669"/>
    <property type="project" value="TreeGrafter"/>
</dbReference>
<proteinExistence type="predicted"/>
<dbReference type="Gene3D" id="1.25.40.990">
    <property type="match status" value="1"/>
</dbReference>
<comment type="caution">
    <text evidence="2">The sequence shown here is derived from an EMBL/GenBank/DDBJ whole genome shotgun (WGS) entry which is preliminary data.</text>
</comment>
<dbReference type="GO" id="GO:0005819">
    <property type="term" value="C:spindle"/>
    <property type="evidence" value="ECO:0007669"/>
    <property type="project" value="TreeGrafter"/>
</dbReference>
<keyword evidence="3" id="KW-1185">Reference proteome</keyword>